<evidence type="ECO:0000256" key="7">
    <source>
        <dbReference type="SAM" id="SignalP"/>
    </source>
</evidence>
<protein>
    <recommendedName>
        <fullName evidence="12">Cathepsin L</fullName>
    </recommendedName>
</protein>
<dbReference type="Pfam" id="PF00112">
    <property type="entry name" value="Peptidase_C1"/>
    <property type="match status" value="1"/>
</dbReference>
<comment type="similarity">
    <text evidence="1">Belongs to the peptidase C1 family.</text>
</comment>
<dbReference type="AlphaFoldDB" id="A0A9N9QLM6"/>
<keyword evidence="3" id="KW-0378">Hydrolase</keyword>
<dbReference type="SUPFAM" id="SSF54001">
    <property type="entry name" value="Cysteine proteinases"/>
    <property type="match status" value="1"/>
</dbReference>
<keyword evidence="4" id="KW-0788">Thiol protease</keyword>
<evidence type="ECO:0000256" key="1">
    <source>
        <dbReference type="ARBA" id="ARBA00008455"/>
    </source>
</evidence>
<evidence type="ECO:0000313" key="10">
    <source>
        <dbReference type="EMBL" id="CAG9762595.1"/>
    </source>
</evidence>
<keyword evidence="6" id="KW-1015">Disulfide bond</keyword>
<dbReference type="FunFam" id="3.90.70.10:FF:000109">
    <property type="entry name" value="Cysteine protease"/>
    <property type="match status" value="1"/>
</dbReference>
<dbReference type="CDD" id="cd02248">
    <property type="entry name" value="Peptidase_C1A"/>
    <property type="match status" value="1"/>
</dbReference>
<sequence>MKSFILASLLVVAVSASLMLEDHVALFRNFKLEHNKQYMNQAEETKRFAVFKNNLRAIEEHNALFDHGLVSYKQGVNKFTDRTSEEFKAYLGLLQKPILNTIKYVKTGYVVADSVDWREKGQVGPVKDQGHCGSCWAFSVTGSTEAAFFRKNGKLTSLSEQQLIDCVTANYGCSGGYMNEAILYVKEKGLQTEESYPYKGIDGNCQYNSSKIVAKISDYVSIVKDESALLEAVATIGPTSVNIDASFLGAYHSGIYEDKWCSPDAINHVVLVVGYGTDNGEDYWIAKNSWGSDWGENGFFRIKRGANQCGIAEECIYPLIN</sequence>
<keyword evidence="7" id="KW-0732">Signal</keyword>
<evidence type="ECO:0008006" key="12">
    <source>
        <dbReference type="Google" id="ProtNLM"/>
    </source>
</evidence>
<dbReference type="InterPro" id="IPR039417">
    <property type="entry name" value="Peptidase_C1A_papain-like"/>
</dbReference>
<dbReference type="SMART" id="SM00848">
    <property type="entry name" value="Inhibitor_I29"/>
    <property type="match status" value="1"/>
</dbReference>
<dbReference type="InterPro" id="IPR000169">
    <property type="entry name" value="Pept_cys_AS"/>
</dbReference>
<dbReference type="Pfam" id="PF08246">
    <property type="entry name" value="Inhibitor_I29"/>
    <property type="match status" value="1"/>
</dbReference>
<dbReference type="InterPro" id="IPR025661">
    <property type="entry name" value="Pept_asp_AS"/>
</dbReference>
<evidence type="ECO:0000256" key="2">
    <source>
        <dbReference type="ARBA" id="ARBA00022670"/>
    </source>
</evidence>
<keyword evidence="11" id="KW-1185">Reference proteome</keyword>
<feature type="domain" description="Cathepsin propeptide inhibitor" evidence="9">
    <location>
        <begin position="27"/>
        <end position="87"/>
    </location>
</feature>
<dbReference type="GO" id="GO:0008234">
    <property type="term" value="F:cysteine-type peptidase activity"/>
    <property type="evidence" value="ECO:0007669"/>
    <property type="project" value="UniProtKB-KW"/>
</dbReference>
<evidence type="ECO:0000259" key="9">
    <source>
        <dbReference type="SMART" id="SM00848"/>
    </source>
</evidence>
<dbReference type="PROSITE" id="PS00139">
    <property type="entry name" value="THIOL_PROTEASE_CYS"/>
    <property type="match status" value="1"/>
</dbReference>
<evidence type="ECO:0000256" key="5">
    <source>
        <dbReference type="ARBA" id="ARBA00023145"/>
    </source>
</evidence>
<dbReference type="InterPro" id="IPR000668">
    <property type="entry name" value="Peptidase_C1A_C"/>
</dbReference>
<organism evidence="10 11">
    <name type="scientific">Ceutorhynchus assimilis</name>
    <name type="common">cabbage seed weevil</name>
    <dbReference type="NCBI Taxonomy" id="467358"/>
    <lineage>
        <taxon>Eukaryota</taxon>
        <taxon>Metazoa</taxon>
        <taxon>Ecdysozoa</taxon>
        <taxon>Arthropoda</taxon>
        <taxon>Hexapoda</taxon>
        <taxon>Insecta</taxon>
        <taxon>Pterygota</taxon>
        <taxon>Neoptera</taxon>
        <taxon>Endopterygota</taxon>
        <taxon>Coleoptera</taxon>
        <taxon>Polyphaga</taxon>
        <taxon>Cucujiformia</taxon>
        <taxon>Curculionidae</taxon>
        <taxon>Ceutorhynchinae</taxon>
        <taxon>Ceutorhynchus</taxon>
    </lineage>
</organism>
<dbReference type="Gene3D" id="3.90.70.10">
    <property type="entry name" value="Cysteine proteinases"/>
    <property type="match status" value="1"/>
</dbReference>
<dbReference type="EMBL" id="OU892287">
    <property type="protein sequence ID" value="CAG9762595.1"/>
    <property type="molecule type" value="Genomic_DNA"/>
</dbReference>
<keyword evidence="5" id="KW-0865">Zymogen</keyword>
<reference evidence="10" key="1">
    <citation type="submission" date="2022-01" db="EMBL/GenBank/DDBJ databases">
        <authorList>
            <person name="King R."/>
        </authorList>
    </citation>
    <scope>NUCLEOTIDE SEQUENCE</scope>
</reference>
<evidence type="ECO:0000259" key="8">
    <source>
        <dbReference type="SMART" id="SM00645"/>
    </source>
</evidence>
<dbReference type="PANTHER" id="PTHR12411">
    <property type="entry name" value="CYSTEINE PROTEASE FAMILY C1-RELATED"/>
    <property type="match status" value="1"/>
</dbReference>
<feature type="signal peptide" evidence="7">
    <location>
        <begin position="1"/>
        <end position="16"/>
    </location>
</feature>
<evidence type="ECO:0000313" key="11">
    <source>
        <dbReference type="Proteomes" id="UP001152799"/>
    </source>
</evidence>
<feature type="domain" description="Peptidase C1A papain C-terminal" evidence="8">
    <location>
        <begin position="111"/>
        <end position="319"/>
    </location>
</feature>
<evidence type="ECO:0000256" key="4">
    <source>
        <dbReference type="ARBA" id="ARBA00022807"/>
    </source>
</evidence>
<accession>A0A9N9QLM6</accession>
<evidence type="ECO:0000256" key="6">
    <source>
        <dbReference type="ARBA" id="ARBA00023157"/>
    </source>
</evidence>
<dbReference type="OrthoDB" id="10253408at2759"/>
<evidence type="ECO:0000256" key="3">
    <source>
        <dbReference type="ARBA" id="ARBA00022801"/>
    </source>
</evidence>
<dbReference type="PRINTS" id="PR00705">
    <property type="entry name" value="PAPAIN"/>
</dbReference>
<gene>
    <name evidence="10" type="ORF">CEUTPL_LOCUS3270</name>
</gene>
<dbReference type="InterPro" id="IPR038765">
    <property type="entry name" value="Papain-like_cys_pep_sf"/>
</dbReference>
<dbReference type="InterPro" id="IPR013128">
    <property type="entry name" value="Peptidase_C1A"/>
</dbReference>
<dbReference type="Proteomes" id="UP001152799">
    <property type="component" value="Chromosome 11"/>
</dbReference>
<feature type="chain" id="PRO_5040480948" description="Cathepsin L" evidence="7">
    <location>
        <begin position="17"/>
        <end position="321"/>
    </location>
</feature>
<dbReference type="PROSITE" id="PS00640">
    <property type="entry name" value="THIOL_PROTEASE_ASN"/>
    <property type="match status" value="1"/>
</dbReference>
<name>A0A9N9QLM6_9CUCU</name>
<dbReference type="InterPro" id="IPR013201">
    <property type="entry name" value="Prot_inhib_I29"/>
</dbReference>
<dbReference type="SMART" id="SM00645">
    <property type="entry name" value="Pept_C1"/>
    <property type="match status" value="1"/>
</dbReference>
<dbReference type="GO" id="GO:0006508">
    <property type="term" value="P:proteolysis"/>
    <property type="evidence" value="ECO:0007669"/>
    <property type="project" value="UniProtKB-KW"/>
</dbReference>
<keyword evidence="2" id="KW-0645">Protease</keyword>
<proteinExistence type="inferred from homology"/>